<feature type="transmembrane region" description="Helical" evidence="7">
    <location>
        <begin position="237"/>
        <end position="256"/>
    </location>
</feature>
<dbReference type="Proteomes" id="UP000318405">
    <property type="component" value="Unassembled WGS sequence"/>
</dbReference>
<evidence type="ECO:0000256" key="6">
    <source>
        <dbReference type="ARBA" id="ARBA00023136"/>
    </source>
</evidence>
<accession>A0A556A7L1</accession>
<keyword evidence="5 7" id="KW-1133">Transmembrane helix</keyword>
<feature type="transmembrane region" description="Helical" evidence="7">
    <location>
        <begin position="112"/>
        <end position="134"/>
    </location>
</feature>
<evidence type="ECO:0000256" key="7">
    <source>
        <dbReference type="SAM" id="Phobius"/>
    </source>
</evidence>
<feature type="transmembrane region" description="Helical" evidence="7">
    <location>
        <begin position="141"/>
        <end position="159"/>
    </location>
</feature>
<evidence type="ECO:0000256" key="5">
    <source>
        <dbReference type="ARBA" id="ARBA00022989"/>
    </source>
</evidence>
<feature type="transmembrane region" description="Helical" evidence="7">
    <location>
        <begin position="332"/>
        <end position="354"/>
    </location>
</feature>
<keyword evidence="3" id="KW-1003">Cell membrane</keyword>
<evidence type="ECO:0000256" key="3">
    <source>
        <dbReference type="ARBA" id="ARBA00022475"/>
    </source>
</evidence>
<dbReference type="PANTHER" id="PTHR30106:SF2">
    <property type="entry name" value="UPF0324 INNER MEMBRANE PROTEIN YEIH"/>
    <property type="match status" value="1"/>
</dbReference>
<dbReference type="PANTHER" id="PTHR30106">
    <property type="entry name" value="INNER MEMBRANE PROTEIN YEIH-RELATED"/>
    <property type="match status" value="1"/>
</dbReference>
<keyword evidence="9" id="KW-1185">Reference proteome</keyword>
<feature type="transmembrane region" description="Helical" evidence="7">
    <location>
        <begin position="300"/>
        <end position="320"/>
    </location>
</feature>
<dbReference type="Pfam" id="PF03601">
    <property type="entry name" value="Cons_hypoth698"/>
    <property type="match status" value="1"/>
</dbReference>
<dbReference type="InterPro" id="IPR004630">
    <property type="entry name" value="UPF0324_YeiH-like"/>
</dbReference>
<keyword evidence="6 7" id="KW-0472">Membrane</keyword>
<comment type="similarity">
    <text evidence="2">Belongs to the UPF0324 family.</text>
</comment>
<dbReference type="OrthoDB" id="9805703at2"/>
<evidence type="ECO:0000256" key="1">
    <source>
        <dbReference type="ARBA" id="ARBA00004651"/>
    </source>
</evidence>
<evidence type="ECO:0000313" key="8">
    <source>
        <dbReference type="EMBL" id="TSH88871.1"/>
    </source>
</evidence>
<name>A0A556A7L1_9BURK</name>
<dbReference type="AlphaFoldDB" id="A0A556A7L1"/>
<dbReference type="RefSeq" id="WP_143950987.1">
    <property type="nucleotide sequence ID" value="NZ_BAABMB010000005.1"/>
</dbReference>
<gene>
    <name evidence="8" type="ORF">FOZ76_24875</name>
</gene>
<feature type="transmembrane region" description="Helical" evidence="7">
    <location>
        <begin position="48"/>
        <end position="68"/>
    </location>
</feature>
<proteinExistence type="inferred from homology"/>
<dbReference type="GO" id="GO:0005886">
    <property type="term" value="C:plasma membrane"/>
    <property type="evidence" value="ECO:0007669"/>
    <property type="project" value="UniProtKB-SubCell"/>
</dbReference>
<feature type="transmembrane region" description="Helical" evidence="7">
    <location>
        <begin position="171"/>
        <end position="191"/>
    </location>
</feature>
<protein>
    <submittedName>
        <fullName evidence="8">Putative sulfate exporter family transporter</fullName>
    </submittedName>
</protein>
<dbReference type="EMBL" id="VLTJ01000042">
    <property type="protein sequence ID" value="TSH88871.1"/>
    <property type="molecule type" value="Genomic_DNA"/>
</dbReference>
<evidence type="ECO:0000256" key="2">
    <source>
        <dbReference type="ARBA" id="ARBA00007977"/>
    </source>
</evidence>
<sequence length="355" mass="36569">MAATAPTTSAAHAQPTPLSRRRGRLDGLLFVFLLALAAQQVAALPWIAGLGLSPLVIAIVFGAVYGNAMPGQMNADWAAGVNFAARRILRIAIALYGLRISAQELVSVGVPGLGLAASMVVGTLAIGVIVGRLLRLDRETALLATAGSAICGAAAVLAFESSLRSAPEKSAVAVATVVLFGTVSMFLYPVLYHAGWLQMDTAALGLFVGASVHEVAQVVAAASAIDPSVIEAATITKMARVALLVPVLLVLGLWLARRAPAGEEAGAAKGKAPVPWFVLGFLAMIALNSTGVVPQAAIAAINPLVTFALTMAMAALGMETRLSRMRQAGPRVFALAAILFVWLLFGGYALTLAWV</sequence>
<dbReference type="NCBIfam" id="TIGR00698">
    <property type="entry name" value="YeiH family putative sulfate export transporter"/>
    <property type="match status" value="1"/>
</dbReference>
<organism evidence="8 9">
    <name type="scientific">Verticiella sediminum</name>
    <dbReference type="NCBI Taxonomy" id="1247510"/>
    <lineage>
        <taxon>Bacteria</taxon>
        <taxon>Pseudomonadati</taxon>
        <taxon>Pseudomonadota</taxon>
        <taxon>Betaproteobacteria</taxon>
        <taxon>Burkholderiales</taxon>
        <taxon>Alcaligenaceae</taxon>
        <taxon>Verticiella</taxon>
    </lineage>
</organism>
<comment type="subcellular location">
    <subcellularLocation>
        <location evidence="1">Cell membrane</location>
        <topology evidence="1">Multi-pass membrane protein</topology>
    </subcellularLocation>
</comment>
<comment type="caution">
    <text evidence="8">The sequence shown here is derived from an EMBL/GenBank/DDBJ whole genome shotgun (WGS) entry which is preliminary data.</text>
</comment>
<evidence type="ECO:0000256" key="4">
    <source>
        <dbReference type="ARBA" id="ARBA00022692"/>
    </source>
</evidence>
<keyword evidence="4 7" id="KW-0812">Transmembrane</keyword>
<dbReference type="InterPro" id="IPR018383">
    <property type="entry name" value="UPF0324_pro"/>
</dbReference>
<reference evidence="8 9" key="1">
    <citation type="submission" date="2019-07" db="EMBL/GenBank/DDBJ databases">
        <title>Qingshengfaniella alkalisoli gen. nov., sp. nov., isolated from saline soil.</title>
        <authorList>
            <person name="Xu L."/>
            <person name="Huang X.-X."/>
            <person name="Sun J.-Q."/>
        </authorList>
    </citation>
    <scope>NUCLEOTIDE SEQUENCE [LARGE SCALE GENOMIC DNA]</scope>
    <source>
        <strain evidence="8 9">DSM 27279</strain>
    </source>
</reference>
<evidence type="ECO:0000313" key="9">
    <source>
        <dbReference type="Proteomes" id="UP000318405"/>
    </source>
</evidence>
<feature type="transmembrane region" description="Helical" evidence="7">
    <location>
        <begin position="276"/>
        <end position="294"/>
    </location>
</feature>